<dbReference type="Proteomes" id="UP000321393">
    <property type="component" value="Unassembled WGS sequence"/>
</dbReference>
<feature type="transmembrane region" description="Helical" evidence="1">
    <location>
        <begin position="7"/>
        <end position="27"/>
    </location>
</feature>
<evidence type="ECO:0000256" key="1">
    <source>
        <dbReference type="SAM" id="Phobius"/>
    </source>
</evidence>
<dbReference type="CDD" id="cd09272">
    <property type="entry name" value="RNase_HI_RT_Ty1"/>
    <property type="match status" value="1"/>
</dbReference>
<dbReference type="EMBL" id="SSTE01016227">
    <property type="protein sequence ID" value="KAA0042098.1"/>
    <property type="molecule type" value="Genomic_DNA"/>
</dbReference>
<keyword evidence="1" id="KW-0472">Membrane</keyword>
<gene>
    <name evidence="3" type="ORF">E5676_scaffold306G003630</name>
    <name evidence="2" type="ORF">E6C27_scaffold67G005700</name>
</gene>
<dbReference type="EMBL" id="SSTD01007940">
    <property type="protein sequence ID" value="TYK18041.1"/>
    <property type="molecule type" value="Genomic_DNA"/>
</dbReference>
<evidence type="ECO:0000313" key="2">
    <source>
        <dbReference type="EMBL" id="KAA0042098.1"/>
    </source>
</evidence>
<evidence type="ECO:0000313" key="3">
    <source>
        <dbReference type="EMBL" id="TYK18041.1"/>
    </source>
</evidence>
<evidence type="ECO:0000313" key="5">
    <source>
        <dbReference type="Proteomes" id="UP000321947"/>
    </source>
</evidence>
<evidence type="ECO:0000313" key="4">
    <source>
        <dbReference type="Proteomes" id="UP000321393"/>
    </source>
</evidence>
<sequence>MVKNKRFVGNSIVAFLVLYVDDILLIGNDVGYLTDIKKWLATKFQMKDLEDAQYNSKKGLLPYRYGIHLSKEQCPKTPQEVEDMRKIPYASAVGSLMYAMLWYTDSDFQTDKDARKSTSGSVLTLNGGVVVWRSVKQTCIANSTMEAEYVAAYEAAKEVVWLRKFLTDLEIVPNMHLLITLYCNNSGAVANSREPRSHKRGKHIKRKYHLIREIVHRGDIIVTQISSEQNIVVSFTKALTTKVFEGHLQNLGLRCL</sequence>
<comment type="caution">
    <text evidence="3">The sequence shown here is derived from an EMBL/GenBank/DDBJ whole genome shotgun (WGS) entry which is preliminary data.</text>
</comment>
<name>A0A5D3D1B7_CUCMM</name>
<dbReference type="SUPFAM" id="SSF56672">
    <property type="entry name" value="DNA/RNA polymerases"/>
    <property type="match status" value="1"/>
</dbReference>
<keyword evidence="1" id="KW-1133">Transmembrane helix</keyword>
<dbReference type="PANTHER" id="PTHR11439:SF496">
    <property type="entry name" value="RNA-DIRECTED DNA POLYMERASE"/>
    <property type="match status" value="1"/>
</dbReference>
<keyword evidence="1" id="KW-0812">Transmembrane</keyword>
<reference evidence="4 5" key="1">
    <citation type="submission" date="2019-08" db="EMBL/GenBank/DDBJ databases">
        <title>Draft genome sequences of two oriental melons (Cucumis melo L. var makuwa).</title>
        <authorList>
            <person name="Kwon S.-Y."/>
        </authorList>
    </citation>
    <scope>NUCLEOTIDE SEQUENCE [LARGE SCALE GENOMIC DNA]</scope>
    <source>
        <strain evidence="5">cv. Chang Bougi</strain>
        <strain evidence="4">cv. SW 3</strain>
        <tissue evidence="3">Leaf</tissue>
    </source>
</reference>
<protein>
    <submittedName>
        <fullName evidence="3">Gag/pol protein</fullName>
    </submittedName>
</protein>
<proteinExistence type="predicted"/>
<dbReference type="PANTHER" id="PTHR11439">
    <property type="entry name" value="GAG-POL-RELATED RETROTRANSPOSON"/>
    <property type="match status" value="1"/>
</dbReference>
<accession>A0A5D3D1B7</accession>
<dbReference type="OrthoDB" id="418757at2759"/>
<dbReference type="InterPro" id="IPR043502">
    <property type="entry name" value="DNA/RNA_pol_sf"/>
</dbReference>
<dbReference type="Proteomes" id="UP000321947">
    <property type="component" value="Unassembled WGS sequence"/>
</dbReference>
<organism evidence="3 5">
    <name type="scientific">Cucumis melo var. makuwa</name>
    <name type="common">Oriental melon</name>
    <dbReference type="NCBI Taxonomy" id="1194695"/>
    <lineage>
        <taxon>Eukaryota</taxon>
        <taxon>Viridiplantae</taxon>
        <taxon>Streptophyta</taxon>
        <taxon>Embryophyta</taxon>
        <taxon>Tracheophyta</taxon>
        <taxon>Spermatophyta</taxon>
        <taxon>Magnoliopsida</taxon>
        <taxon>eudicotyledons</taxon>
        <taxon>Gunneridae</taxon>
        <taxon>Pentapetalae</taxon>
        <taxon>rosids</taxon>
        <taxon>fabids</taxon>
        <taxon>Cucurbitales</taxon>
        <taxon>Cucurbitaceae</taxon>
        <taxon>Benincaseae</taxon>
        <taxon>Cucumis</taxon>
    </lineage>
</organism>
<dbReference type="AlphaFoldDB" id="A0A5D3D1B7"/>